<evidence type="ECO:0000313" key="1">
    <source>
        <dbReference type="EMBL" id="KAB1158651.1"/>
    </source>
</evidence>
<sequence>MKRSIIYILGTVIVSFLVFTACKKEKEQRADTDIAIVKHVNHNKQNINISVLLDLSDRINPKKYPNQSMEFFQRDLGYIELISKKFENHIRSKKSRSINDNIQLFLDPEPADKELNQKISDLKIAFNRNNATKDLILETSKKYVSACGAIYKQAISDGKYVGSDTWGFFKHKIKNYCVDENYRNVIVILTDGYIFHKDNKKREKNRTTYLTPETIKGFGLKTASWKKRFENNDFGFLPIEENLEDLEVLVIGINPEKGNPYEEDVINAYWGKWLKEMKVKKFQLVRADLPSHVDKIIGEFLLKKN</sequence>
<dbReference type="AlphaFoldDB" id="A0A7J5AM17"/>
<dbReference type="PROSITE" id="PS51257">
    <property type="entry name" value="PROKAR_LIPOPROTEIN"/>
    <property type="match status" value="1"/>
</dbReference>
<keyword evidence="2" id="KW-1185">Reference proteome</keyword>
<dbReference type="RefSeq" id="WP_150899619.1">
    <property type="nucleotide sequence ID" value="NZ_WAAU01000012.1"/>
</dbReference>
<name>A0A7J5AM17_9FLAO</name>
<dbReference type="OrthoDB" id="945646at2"/>
<comment type="caution">
    <text evidence="1">The sequence shown here is derived from an EMBL/GenBank/DDBJ whole genome shotgun (WGS) entry which is preliminary data.</text>
</comment>
<proteinExistence type="predicted"/>
<gene>
    <name evidence="1" type="ORF">F7018_08510</name>
</gene>
<organism evidence="1 2">
    <name type="scientific">Tenacibaculum aiptasiae</name>
    <dbReference type="NCBI Taxonomy" id="426481"/>
    <lineage>
        <taxon>Bacteria</taxon>
        <taxon>Pseudomonadati</taxon>
        <taxon>Bacteroidota</taxon>
        <taxon>Flavobacteriia</taxon>
        <taxon>Flavobacteriales</taxon>
        <taxon>Flavobacteriaceae</taxon>
        <taxon>Tenacibaculum</taxon>
    </lineage>
</organism>
<accession>A0A7J5AM17</accession>
<protein>
    <submittedName>
        <fullName evidence="1">Uncharacterized protein</fullName>
    </submittedName>
</protein>
<dbReference type="Proteomes" id="UP000467305">
    <property type="component" value="Unassembled WGS sequence"/>
</dbReference>
<reference evidence="1 2" key="1">
    <citation type="submission" date="2019-09" db="EMBL/GenBank/DDBJ databases">
        <authorList>
            <person name="Cao W.R."/>
        </authorList>
    </citation>
    <scope>NUCLEOTIDE SEQUENCE [LARGE SCALE GENOMIC DNA]</scope>
    <source>
        <strain evidence="2">a4</strain>
    </source>
</reference>
<evidence type="ECO:0000313" key="2">
    <source>
        <dbReference type="Proteomes" id="UP000467305"/>
    </source>
</evidence>
<dbReference type="EMBL" id="WAAU01000012">
    <property type="protein sequence ID" value="KAB1158651.1"/>
    <property type="molecule type" value="Genomic_DNA"/>
</dbReference>